<feature type="compositionally biased region" description="Polar residues" evidence="1">
    <location>
        <begin position="37"/>
        <end position="56"/>
    </location>
</feature>
<dbReference type="SUPFAM" id="SSF56436">
    <property type="entry name" value="C-type lectin-like"/>
    <property type="match status" value="1"/>
</dbReference>
<reference evidence="3 4" key="1">
    <citation type="submission" date="2023-08" db="EMBL/GenBank/DDBJ databases">
        <title>Methanolobus mangrovi sp. nov. and Methanolobus sediminis sp. nov, two novel methylotrophic methanogens isolated from mangrove sediments in China.</title>
        <authorList>
            <person name="Zhou J."/>
        </authorList>
    </citation>
    <scope>NUCLEOTIDE SEQUENCE [LARGE SCALE GENOMIC DNA]</scope>
    <source>
        <strain evidence="3 4">FTZ6</strain>
    </source>
</reference>
<dbReference type="InterPro" id="IPR005532">
    <property type="entry name" value="SUMF_dom"/>
</dbReference>
<dbReference type="KEGG" id="mseb:RE474_00555"/>
<dbReference type="PANTHER" id="PTHR23150">
    <property type="entry name" value="SULFATASE MODIFYING FACTOR 1, 2"/>
    <property type="match status" value="1"/>
</dbReference>
<dbReference type="PANTHER" id="PTHR23150:SF19">
    <property type="entry name" value="FORMYLGLYCINE-GENERATING ENZYME"/>
    <property type="match status" value="1"/>
</dbReference>
<proteinExistence type="predicted"/>
<dbReference type="InterPro" id="IPR042095">
    <property type="entry name" value="SUMF_sf"/>
</dbReference>
<evidence type="ECO:0000313" key="3">
    <source>
        <dbReference type="EMBL" id="WMW25242.1"/>
    </source>
</evidence>
<evidence type="ECO:0000313" key="4">
    <source>
        <dbReference type="Proteomes" id="UP001182908"/>
    </source>
</evidence>
<protein>
    <submittedName>
        <fullName evidence="3">Formylglycine-generating enzyme family protein</fullName>
    </submittedName>
</protein>
<dbReference type="InterPro" id="IPR051043">
    <property type="entry name" value="Sulfatase_Mod_Factor_Kinase"/>
</dbReference>
<evidence type="ECO:0000256" key="1">
    <source>
        <dbReference type="SAM" id="MobiDB-lite"/>
    </source>
</evidence>
<dbReference type="AlphaFoldDB" id="A0AA51YLT4"/>
<keyword evidence="4" id="KW-1185">Reference proteome</keyword>
<evidence type="ECO:0000259" key="2">
    <source>
        <dbReference type="Pfam" id="PF03781"/>
    </source>
</evidence>
<feature type="region of interest" description="Disordered" evidence="1">
    <location>
        <begin position="26"/>
        <end position="56"/>
    </location>
</feature>
<feature type="domain" description="Sulfatase-modifying factor enzyme-like" evidence="2">
    <location>
        <begin position="64"/>
        <end position="284"/>
    </location>
</feature>
<organism evidence="3 4">
    <name type="scientific">Methanolobus sediminis</name>
    <dbReference type="NCBI Taxonomy" id="3072978"/>
    <lineage>
        <taxon>Archaea</taxon>
        <taxon>Methanobacteriati</taxon>
        <taxon>Methanobacteriota</taxon>
        <taxon>Stenosarchaea group</taxon>
        <taxon>Methanomicrobia</taxon>
        <taxon>Methanosarcinales</taxon>
        <taxon>Methanosarcinaceae</taxon>
        <taxon>Methanolobus</taxon>
    </lineage>
</organism>
<gene>
    <name evidence="3" type="ORF">RE474_00555</name>
</gene>
<dbReference type="InterPro" id="IPR016187">
    <property type="entry name" value="CTDL_fold"/>
</dbReference>
<dbReference type="RefSeq" id="WP_309311049.1">
    <property type="nucleotide sequence ID" value="NZ_CP133592.1"/>
</dbReference>
<dbReference type="EMBL" id="CP133592">
    <property type="protein sequence ID" value="WMW25242.1"/>
    <property type="molecule type" value="Genomic_DNA"/>
</dbReference>
<dbReference type="PROSITE" id="PS51257">
    <property type="entry name" value="PROKAR_LIPOPROTEIN"/>
    <property type="match status" value="1"/>
</dbReference>
<dbReference type="GeneID" id="84231162"/>
<name>A0AA51YLT4_9EURY</name>
<sequence>MIKRSYMTFIMCLVLMAAVFASGCTGSDDTVNEESQQEPVADTASTPEETQVDDSTFTNSIGMEFVKISAGDFLMGAPEDEQYSDREERPVHQVTIGNDFYIGVYEMTQDQWVEVMGENPSYFTGDGDLPVEKVSWAAVNEFIDALNEMEGTESYRLPTEAEWEYAARAGTDTAFSFGDDTSMMADYGWFDDNSEDKTRPVGMKEANPWGLYDVHGNVAEWVQDQYHSNYNKAPTDGSEWTGGVDRRVIRGGSWENAEENCRSASRDSIGEGSRMNYIGFRLVKEI</sequence>
<dbReference type="Proteomes" id="UP001182908">
    <property type="component" value="Chromosome"/>
</dbReference>
<dbReference type="GO" id="GO:0120147">
    <property type="term" value="F:formylglycine-generating oxidase activity"/>
    <property type="evidence" value="ECO:0007669"/>
    <property type="project" value="TreeGrafter"/>
</dbReference>
<dbReference type="Gene3D" id="3.90.1580.10">
    <property type="entry name" value="paralog of FGE (formylglycine-generating enzyme)"/>
    <property type="match status" value="1"/>
</dbReference>
<dbReference type="Pfam" id="PF03781">
    <property type="entry name" value="FGE-sulfatase"/>
    <property type="match status" value="1"/>
</dbReference>
<accession>A0AA51YLT4</accession>